<dbReference type="InterPro" id="IPR036034">
    <property type="entry name" value="PDZ_sf"/>
</dbReference>
<evidence type="ECO:0000313" key="7">
    <source>
        <dbReference type="RefSeq" id="XP_040497246.1"/>
    </source>
</evidence>
<feature type="region of interest" description="Disordered" evidence="3">
    <location>
        <begin position="3582"/>
        <end position="3603"/>
    </location>
</feature>
<dbReference type="InterPro" id="IPR052082">
    <property type="entry name" value="Myelin_sheath_structural"/>
</dbReference>
<evidence type="ECO:0000259" key="4">
    <source>
        <dbReference type="PROSITE" id="PS50106"/>
    </source>
</evidence>
<name>A0A8M1GNG0_URSMA</name>
<evidence type="ECO:0000313" key="6">
    <source>
        <dbReference type="RefSeq" id="XP_040497245.1"/>
    </source>
</evidence>
<protein>
    <submittedName>
        <fullName evidence="6 7">Protein AHNAK2 isoform X1</fullName>
    </submittedName>
</protein>
<dbReference type="GO" id="GO:0005634">
    <property type="term" value="C:nucleus"/>
    <property type="evidence" value="ECO:0007669"/>
    <property type="project" value="UniProtKB-SubCell"/>
</dbReference>
<dbReference type="GeneID" id="103676908"/>
<dbReference type="Gene3D" id="2.30.42.10">
    <property type="match status" value="1"/>
</dbReference>
<keyword evidence="5" id="KW-1185">Reference proteome</keyword>
<dbReference type="PANTHER" id="PTHR23348:SF37">
    <property type="entry name" value="PROTEIN AHNAK2"/>
    <property type="match status" value="1"/>
</dbReference>
<feature type="compositionally biased region" description="Basic residues" evidence="3">
    <location>
        <begin position="166"/>
        <end position="176"/>
    </location>
</feature>
<feature type="region of interest" description="Disordered" evidence="3">
    <location>
        <begin position="3650"/>
        <end position="3781"/>
    </location>
</feature>
<feature type="region of interest" description="Disordered" evidence="3">
    <location>
        <begin position="3464"/>
        <end position="3534"/>
    </location>
</feature>
<evidence type="ECO:0000256" key="2">
    <source>
        <dbReference type="ARBA" id="ARBA00023242"/>
    </source>
</evidence>
<evidence type="ECO:0000256" key="1">
    <source>
        <dbReference type="ARBA" id="ARBA00004123"/>
    </source>
</evidence>
<dbReference type="KEGG" id="umr:103676908"/>
<organism evidence="5 7">
    <name type="scientific">Ursus maritimus</name>
    <name type="common">Polar bear</name>
    <name type="synonym">Thalarctos maritimus</name>
    <dbReference type="NCBI Taxonomy" id="29073"/>
    <lineage>
        <taxon>Eukaryota</taxon>
        <taxon>Metazoa</taxon>
        <taxon>Chordata</taxon>
        <taxon>Craniata</taxon>
        <taxon>Vertebrata</taxon>
        <taxon>Euteleostomi</taxon>
        <taxon>Mammalia</taxon>
        <taxon>Eutheria</taxon>
        <taxon>Laurasiatheria</taxon>
        <taxon>Carnivora</taxon>
        <taxon>Caniformia</taxon>
        <taxon>Ursidae</taxon>
        <taxon>Ursus</taxon>
    </lineage>
</organism>
<evidence type="ECO:0000256" key="3">
    <source>
        <dbReference type="SAM" id="MobiDB-lite"/>
    </source>
</evidence>
<feature type="compositionally biased region" description="Basic and acidic residues" evidence="3">
    <location>
        <begin position="4132"/>
        <end position="4143"/>
    </location>
</feature>
<feature type="domain" description="PDZ" evidence="4">
    <location>
        <begin position="9"/>
        <end position="76"/>
    </location>
</feature>
<dbReference type="FunFam" id="2.30.42.10:FF:000225">
    <property type="entry name" value="AHNAK2 isoform 1"/>
    <property type="match status" value="1"/>
</dbReference>
<sequence>MSRPQEATEATLTTEVEAGASGYSVTGGGDQGIFVKQVLKDSTAAKLFSLREGDQLLSATIFFDNIKYEDALKILQYSEPYKVQFQVKRKRPATEDEEGPSSGARRGPKGSEKQDEDGADGSTETPTQTLEGSGDQEKLLTKPREGRGRRPQKERLSWPKFQSITSKRRPGPRRSHSSSEAYGRGDGPDVSPTSTDTEAPLPAQEQDQKAAPDGQRRTRFLGLRFRVGSGKGPTQEGQPSRGVQGGALQAGIVEEAGPREDTQEANEATVHSGTEDRMAAVEEGTPALRAEHLTEPGTPSPGALGEGASMASGRQKKAKETKDQEDTRSKWKPGVGSAPQGGEGDRQAAQDIEMGIARSALQGKGDAQGRQPQFQIQIPNLKTPKFKFSKEKKQDTEGGIAALAQGDRHGEAIAEETHTVEEGEQGPAEPRGPSVPLPAREDGGAEGTETAHGEGDKKDGDKDKGGRDERRTMLKFNIPSFGWSPKKDMKAVGGKHTQDVEQKKGGTTTALDQQTEDRQTIREEEKSKLDTTGGYLPATEEQTRETQREQGDLSLGDKEVAARDSKFKMPKFKMPSFGVSAPSKDLGASVDVSLPKLAAEATLPSLGGEVPAPEGAVQLPTADVELPGGELEVSLPEGEVAVPGLKGKAEGVKIKGQLPKVQMPSLKMPKVDIKAPQVDIKGPQVDVKGPKLELKGAKGEVSAPDVEVSLPSVEVDAQVPGAKLEADLSLGDKEVAARDSKFKMPKFKMPSFGTSAPSKTLEASVDASLPKVQAEVSVPSIAAEAKTSDVTIELPSADLDVKTAAVGLKLPEGQVPEAELQEPSAGAGLKGHLPKVQMPSIKMPKVDFKAPQVDVKGPKLELKGAKGEVSAPDVEVSLPSVEVDAQVPGAKLEADLSLEDKEVAARDSKFKMPKFKMPSFGTSAPSKTLEASVDASLPIQADEVSVPSIAAEAKTSDVTIELPSADLDVKTAAVGLKLPEGQVPEAELQEPSAGAGLKGHLPKVQMPSIKMPKVDFKAPQVDVKGPKLELKGAKGEVSTPDVEVSLPSVEVDVQVPGAKLEADLSLGDKEVAARDSKFKMPKFKMPSFGTSAPSKTLEASVDASLPKVQAEVSVPSIAAEAKTSDVTIELPSADLDVKTAAVGLKLPEGQVPEAELQEPSAGAGLKGHLPKVQMPSIKMPKVDFKAPQVDVKGPKLELKGAKGEVSAPDVEVSLPSVEVDAQVPGAKLEADLSLGDKEVAARDSKFKMPKFKMPSFGTSAPSKTLEASVDASLPKVQAEVSVPSIAAEAKTSDVTIELPSADLDVKTAAVGLKLPEGQVPEAELQEPSAGAGLKGHLPKVQMPSIKMPKVDFKAPQVDVKGPKLELKGAKGEVSAPDVEVSLPSVEVDAQVPGAKLEADLSLGDKEVAARDSKFKMPKFKMPSFGTSAPSKTLEASVDASLPKVQAEVSVPSIAAEAKTSDVTIELPSADLDVKTAAVGLKLPEGQVPEAELQEPSAGAGLKGHLPKVQMPSIKMPKVDFKAPQVDVKGPKLELKGAKGEVSAPDVEVSLPSVEVDAQVPGAKLEADLSLGDKEVAARDSKFKMPKFKMPSFGTSAPSKTLEASVDASLPKVQAEVSVPSIAAEAKTSDVTIELPSADLDVKTAAVGLKLPEGQVPEAELQEPSAGAGLKGHLPKVQMPSIKMPKVDFKAPQVDVKGPKLELKGAKGEVSAPDVEVSLPSVEVDAQVPGAKLEADLSLGDKEVAARDSKFKMPKFKMPSFGTSAPSKTLEASVDASLPKVQAEVSVPSIAAEAKTSDVTIELPSADLDVKTAAVGLKLPEGQVPEAELQEPSAGAGLKGHLPKVQMPSIKMPKVDFKAPQVDVKGPKLELKGAKGEVSAPDVEVSLPSVEVDAQVPGAKLEADLSLGDKEVAARDSKFKMPKFKMPSFGTSAPSKTLEASVDASLPKVQAEVSVPSIAAEAKTSDVTIELPSADLDVKTAAVGLKLPEGQVPEAELQEPSAGAGLKGHLPKVQMPSIKMPKVDFKAPQVDVKGPKLELKGAKGEVSAPDVEVSLPSVEVDAQVPGAKLEADLSLGDKEVAARDSKFKMPKFKMPSFGTSAPSKTLEASVDASLPKVQAEVSVPSIAAEAKTSDVTIELPSADLDVKTAAVGLKLPEGQVPEAELQEPSAGAGLKGHLPKVQMPSIKMPKVDFKAPQVDVKGPKLELKGAKGEVSAPDVEVSLPSVEVDAQVPGAKLEADLSLGDKEVAARDSKFKMPKFKMPSFGTSAPSKTLEASVDASLPKVQAEVSVPSIAAEAKTSDVTIELPSADLDVKTAAVGLKLPEGQVPEAELQEPSAGAGLKGHLPKVQMPSIKMPKVDFKAPQVDVKGPKLELKGAKGEVSAPDVEVSLPSVEVDAQVPGAKLEADLSLGDKEVAARDSKFKMPKFKMPSFGTSAPSKTLEASVDASLPKVQAEVSVPSIAAEAKTSDVTIELPSADLDVKTAAVGLKLPEGQVPEAELQEPSAGAGLKGHLPKVQMPSIKMPKVDFKAPQVDVKGPKLELKGAKGEVSAPDVEVSLPSVEVDAQVPGAKLEADLSLGDKEVAARDSKFKMPKFKMPSFGTSAPSKTLEASVDASLPKVQAEVSVPSIAAEAKTSDVTIELPSADLDVKTAAVGLKLPEGQVPEAELQEPSAGAGLKGHLPKVQMPSIKMPKVDFKAPQVDVKGPKLELKGAKGEVSAPDVEVSLPSVEVDAQVPGAKLEADLSLGDKEVAARDSKFKMPKFKMPSFGTSAPSKTLEASVDASLPKVQAEVSVPSIAAEAKTSDVTIELPSADLDVKTAAVGLKLPEGQVPEAELQEPSAGAGLKGHLPKVQMPSIKMPKVDFKAPQVDVKGPKLELKGAKGEVSAPDVEVSLPSVEVDAQVPGAKLEADLSLGDKEVAARDSKFKMPKFKMPSFGTSAPSKTLEASVDASLPKVQAEVSVPSIAAEAKTSDVTIELPSADLDVKTAAVGLKLPEGQVPEAELQEPSAGAGLKGHLPKVQMPSIKMPKVDFKAPQVDVKGPKLELKGAKGEVSAPDVEVSLPSVEVDAQVPGAKLEADLSLGDKEVAARDSKFKMPKFKMPSFGTSAPSKTLEASVDASLPKVQAEVSMPRVEVDAQVQGTQLVGDSCEEVKEFSKGRIFKISTISVSSSGPSTSRPSELSSPLGGGDNDIDLTSPPGSRDQIVPGSEQHALRMEGDVALSTVKGGEKSKSKKSHFKLPKVFSPPGKSAKGFVSSAEETDISSPARSSTSPLESGLGGPRGPPVASVEPSMHVSRLGWLSGPHVESSSLSPCDGVTLTKYQVTVSRGPVPPELPCETPSGPRVDAQLPSTAGADDLPSSESILLSQPDGHTGPMDTVFPESYGRVTFPKFHRPKFQLSLPKSTAGVMEPGAAECALPTSPPLSVQGPDSSAEEAAVFPVLGGQLPPAGVSVSKVAEAQACTAGMSAGPPTEAPGEGVGRKGKGSPVKAPRLKLPSFRWSPKKGAESKADPGHSQVVDAGALGPPGGHVPPAEAGGDVSLEKEGGAGAVTSPALALLKVTPPGMTASTEGACLPRGDPGLALSGSTDMASGKGSVGGAGAAAGPPGADVNVDLPEAPIPSSGFVKPDLRPGDVAVEVSLSAGDLPLSKHGLSLGDGTQEHGLGDGSTSQLCGEVTAPSAEDPLQPSPTVGSPGRDAAAGAAPAGSRESWFRMPSLRLPSFRRPPKERAGSAAPGAQRPLLAAGVPGEGQAPTVVQSPEACAPASEGDAARSLQPPEAGADAAGSLASSYADVLRRNLDLHVPAVGLSASEVRVRPGAGSLPLQLHGTLAEPCTPPGEASEPPLPGPAGQGLVRGPEGAEEPPSQPEGPLRLRASSTDMPSQVSVVNVGQVWEDSVLRVQFPKLKVPRFSFPASGSEADVFVPSVRELSCLHSGPDTALLERSPGGRGTSIPKAAAALGLSSEAAPICKVRVHIQGAEAASRQVAVHSTVTAVYTELSGPEAFPTQIVRESEVPASETQTPSYGFSLLKGRVSEPPTRAQVHVVTADCGPGEHLREAPEPAVPGADPVSGDLQPDTGEPFEIICPSVDVPGLPACSPELRSHPGHGRADSCSDEEPPEILEFPPEEGQEAEEDRAPKAKPEGKRSSGLFRFWLPSIGFSSSVSETGADSQADPQRPAPVQTQPEARPPPSQEKGGWFRFPKLGFSSSPTKKTKSAEEEAGLAEQNLQDEAGAFYDARESFFPEETGVGEAAEAAGARQGSGTMVASAARTELILLEPDGAGSQQCAPGPATE</sequence>
<keyword evidence="2" id="KW-0539">Nucleus</keyword>
<feature type="compositionally biased region" description="Basic and acidic residues" evidence="3">
    <location>
        <begin position="485"/>
        <end position="504"/>
    </location>
</feature>
<dbReference type="SUPFAM" id="SSF50156">
    <property type="entry name" value="PDZ domain-like"/>
    <property type="match status" value="1"/>
</dbReference>
<reference evidence="6 7" key="1">
    <citation type="submission" date="2025-04" db="UniProtKB">
        <authorList>
            <consortium name="RefSeq"/>
        </authorList>
    </citation>
    <scope>IDENTIFICATION</scope>
    <source>
        <tissue evidence="6 7">Whole blood</tissue>
    </source>
</reference>
<feature type="compositionally biased region" description="Low complexity" evidence="3">
    <location>
        <begin position="3690"/>
        <end position="3720"/>
    </location>
</feature>
<feature type="compositionally biased region" description="Acidic residues" evidence="3">
    <location>
        <begin position="4110"/>
        <end position="4131"/>
    </location>
</feature>
<dbReference type="PANTHER" id="PTHR23348">
    <property type="entry name" value="PERIAXIN/AHNAK"/>
    <property type="match status" value="1"/>
</dbReference>
<feature type="compositionally biased region" description="Basic and acidic residues" evidence="3">
    <location>
        <begin position="515"/>
        <end position="529"/>
    </location>
</feature>
<feature type="compositionally biased region" description="Polar residues" evidence="3">
    <location>
        <begin position="370"/>
        <end position="380"/>
    </location>
</feature>
<feature type="region of interest" description="Disordered" evidence="3">
    <location>
        <begin position="3324"/>
        <end position="3378"/>
    </location>
</feature>
<feature type="compositionally biased region" description="Polar residues" evidence="3">
    <location>
        <begin position="3262"/>
        <end position="3273"/>
    </location>
</feature>
<dbReference type="GO" id="GO:0043484">
    <property type="term" value="P:regulation of RNA splicing"/>
    <property type="evidence" value="ECO:0007669"/>
    <property type="project" value="TreeGrafter"/>
</dbReference>
<feature type="region of interest" description="Disordered" evidence="3">
    <location>
        <begin position="3167"/>
        <end position="3289"/>
    </location>
</feature>
<dbReference type="OrthoDB" id="447516at2759"/>
<feature type="region of interest" description="Disordered" evidence="3">
    <location>
        <begin position="3822"/>
        <end position="3877"/>
    </location>
</feature>
<feature type="compositionally biased region" description="Polar residues" evidence="3">
    <location>
        <begin position="4159"/>
        <end position="4171"/>
    </location>
</feature>
<proteinExistence type="predicted"/>
<feature type="region of interest" description="Disordered" evidence="3">
    <location>
        <begin position="85"/>
        <end position="562"/>
    </location>
</feature>
<dbReference type="SMART" id="SM00228">
    <property type="entry name" value="PDZ"/>
    <property type="match status" value="1"/>
</dbReference>
<dbReference type="CTD" id="113146"/>
<dbReference type="Proteomes" id="UP000261680">
    <property type="component" value="Unplaced"/>
</dbReference>
<feature type="region of interest" description="Disordered" evidence="3">
    <location>
        <begin position="4159"/>
        <end position="4219"/>
    </location>
</feature>
<feature type="compositionally biased region" description="Basic and acidic residues" evidence="3">
    <location>
        <begin position="206"/>
        <end position="216"/>
    </location>
</feature>
<feature type="compositionally biased region" description="Basic and acidic residues" evidence="3">
    <location>
        <begin position="406"/>
        <end position="421"/>
    </location>
</feature>
<dbReference type="GO" id="GO:0043034">
    <property type="term" value="C:costamere"/>
    <property type="evidence" value="ECO:0007669"/>
    <property type="project" value="TreeGrafter"/>
</dbReference>
<dbReference type="RefSeq" id="XP_040497245.1">
    <property type="nucleotide sequence ID" value="XM_040641311.1"/>
</dbReference>
<feature type="region of interest" description="Disordered" evidence="3">
    <location>
        <begin position="4051"/>
        <end position="4145"/>
    </location>
</feature>
<feature type="compositionally biased region" description="Basic and acidic residues" evidence="3">
    <location>
        <begin position="439"/>
        <end position="472"/>
    </location>
</feature>
<gene>
    <name evidence="6 7 8" type="primary">AHNAK2</name>
</gene>
<dbReference type="PROSITE" id="PS50106">
    <property type="entry name" value="PDZ"/>
    <property type="match status" value="1"/>
</dbReference>
<feature type="compositionally biased region" description="Low complexity" evidence="3">
    <location>
        <begin position="3167"/>
        <end position="3184"/>
    </location>
</feature>
<feature type="compositionally biased region" description="Polar residues" evidence="3">
    <location>
        <begin position="122"/>
        <end position="131"/>
    </location>
</feature>
<accession>A0A8M1GNG0</accession>
<feature type="compositionally biased region" description="Basic and acidic residues" evidence="3">
    <location>
        <begin position="541"/>
        <end position="562"/>
    </location>
</feature>
<comment type="subcellular location">
    <subcellularLocation>
        <location evidence="1">Nucleus</location>
    </subcellularLocation>
</comment>
<feature type="compositionally biased region" description="Basic and acidic residues" evidence="3">
    <location>
        <begin position="318"/>
        <end position="329"/>
    </location>
</feature>
<dbReference type="RefSeq" id="XP_040497247.1">
    <property type="nucleotide sequence ID" value="XM_040641313.1"/>
</dbReference>
<evidence type="ECO:0000313" key="5">
    <source>
        <dbReference type="Proteomes" id="UP000261680"/>
    </source>
</evidence>
<feature type="compositionally biased region" description="Basic and acidic residues" evidence="3">
    <location>
        <begin position="135"/>
        <end position="157"/>
    </location>
</feature>
<dbReference type="InterPro" id="IPR001478">
    <property type="entry name" value="PDZ"/>
</dbReference>
<dbReference type="RefSeq" id="XP_040497246.1">
    <property type="nucleotide sequence ID" value="XM_040641312.1"/>
</dbReference>
<evidence type="ECO:0000313" key="8">
    <source>
        <dbReference type="RefSeq" id="XP_040497247.1"/>
    </source>
</evidence>